<dbReference type="Proteomes" id="UP000007431">
    <property type="component" value="Unassembled WGS sequence"/>
</dbReference>
<dbReference type="STRING" id="578458.D8QFP1"/>
<dbReference type="HOGENOM" id="CLU_028134_0_0_1"/>
<sequence length="453" mass="49274">MRSVTTSSLAFYSTLLTLTALSKDALRAAARHFGGQSTAYTLRTRDLDICDGAYVDISSDAWELIKPELRTLRVVPVDRMASASSSANPSATHVPMNALPRLASAAAPPPMLHPTAATATGGGQTIDLHFARGGATQTIRIKRTIPLEKAFAAVSKIWDVQYCSPSLYYWPDDTKPEVNFTWSGIRLTPTDTVDSVGLEDGDTVDVWDVQKGGNPVVYLYSPQPVEATVRLSLVPEWNFSVVYPVVPVKSTAAGQGLEWRVRTQQDGTLRELTTGLEVAYLYWEAKTDGAGTISPPSSPALATPPAITQEVFRPSLSGLSDEDSVVLPIGTVTPYLDTALAALGLHTEARTSFITYWLPSMLKHQHVALRFIEQAAYERAAPLDVTPAPDVVTRVFMLFKGVAAAELNAWPAAQLRAKEPVRRWQDVVGVELAKTLDTSLFRVIEWGGMEVLH</sequence>
<gene>
    <name evidence="2" type="ORF">SCHCODRAFT_60185</name>
</gene>
<evidence type="ECO:0000256" key="1">
    <source>
        <dbReference type="SAM" id="SignalP"/>
    </source>
</evidence>
<feature type="signal peptide" evidence="1">
    <location>
        <begin position="1"/>
        <end position="30"/>
    </location>
</feature>
<dbReference type="AlphaFoldDB" id="D8QFP1"/>
<evidence type="ECO:0008006" key="4">
    <source>
        <dbReference type="Google" id="ProtNLM"/>
    </source>
</evidence>
<dbReference type="InterPro" id="IPR029071">
    <property type="entry name" value="Ubiquitin-like_domsf"/>
</dbReference>
<accession>D8QFP1</accession>
<evidence type="ECO:0000313" key="3">
    <source>
        <dbReference type="Proteomes" id="UP000007431"/>
    </source>
</evidence>
<reference evidence="2 3" key="1">
    <citation type="journal article" date="2010" name="Nat. Biotechnol.">
        <title>Genome sequence of the model mushroom Schizophyllum commune.</title>
        <authorList>
            <person name="Ohm R.A."/>
            <person name="de Jong J.F."/>
            <person name="Lugones L.G."/>
            <person name="Aerts A."/>
            <person name="Kothe E."/>
            <person name="Stajich J.E."/>
            <person name="de Vries R.P."/>
            <person name="Record E."/>
            <person name="Levasseur A."/>
            <person name="Baker S.E."/>
            <person name="Bartholomew K.A."/>
            <person name="Coutinho P.M."/>
            <person name="Erdmann S."/>
            <person name="Fowler T.J."/>
            <person name="Gathman A.C."/>
            <person name="Lombard V."/>
            <person name="Henrissat B."/>
            <person name="Knabe N."/>
            <person name="Kuees U."/>
            <person name="Lilly W.W."/>
            <person name="Lindquist E."/>
            <person name="Lucas S."/>
            <person name="Magnuson J.K."/>
            <person name="Piumi F."/>
            <person name="Raudaskoski M."/>
            <person name="Salamov A."/>
            <person name="Schmutz J."/>
            <person name="Schwarze F.W.M.R."/>
            <person name="vanKuyk P.A."/>
            <person name="Horton J.S."/>
            <person name="Grigoriev I.V."/>
            <person name="Woesten H.A.B."/>
        </authorList>
    </citation>
    <scope>NUCLEOTIDE SEQUENCE [LARGE SCALE GENOMIC DNA]</scope>
    <source>
        <strain evidence="3">H4-8 / FGSC 9210</strain>
    </source>
</reference>
<dbReference type="CDD" id="cd01763">
    <property type="entry name" value="Ubl_SUMO_like"/>
    <property type="match status" value="1"/>
</dbReference>
<dbReference type="SUPFAM" id="SSF54236">
    <property type="entry name" value="Ubiquitin-like"/>
    <property type="match status" value="1"/>
</dbReference>
<keyword evidence="1" id="KW-0732">Signal</keyword>
<dbReference type="VEuPathDB" id="FungiDB:SCHCODRAFT_02638820"/>
<dbReference type="GeneID" id="9592121"/>
<dbReference type="Gene3D" id="3.10.20.90">
    <property type="entry name" value="Phosphatidylinositol 3-kinase Catalytic Subunit, Chain A, domain 1"/>
    <property type="match status" value="1"/>
</dbReference>
<keyword evidence="3" id="KW-1185">Reference proteome</keyword>
<dbReference type="OrthoDB" id="428577at2759"/>
<organism evidence="3">
    <name type="scientific">Schizophyllum commune (strain H4-8 / FGSC 9210)</name>
    <name type="common">Split gill fungus</name>
    <dbReference type="NCBI Taxonomy" id="578458"/>
    <lineage>
        <taxon>Eukaryota</taxon>
        <taxon>Fungi</taxon>
        <taxon>Dikarya</taxon>
        <taxon>Basidiomycota</taxon>
        <taxon>Agaricomycotina</taxon>
        <taxon>Agaricomycetes</taxon>
        <taxon>Agaricomycetidae</taxon>
        <taxon>Agaricales</taxon>
        <taxon>Schizophyllaceae</taxon>
        <taxon>Schizophyllum</taxon>
    </lineage>
</organism>
<protein>
    <recommendedName>
        <fullName evidence="4">Ubiquitin-like domain-containing protein</fullName>
    </recommendedName>
</protein>
<dbReference type="KEGG" id="scm:SCHCO_02638820"/>
<name>D8QFP1_SCHCM</name>
<dbReference type="EMBL" id="GL377311">
    <property type="protein sequence ID" value="EFI93448.1"/>
    <property type="molecule type" value="Genomic_DNA"/>
</dbReference>
<dbReference type="InParanoid" id="D8QFP1"/>
<dbReference type="OMA" id="RTEFIVY"/>
<dbReference type="eggNOG" id="ENOG502S1PI">
    <property type="taxonomic scope" value="Eukaryota"/>
</dbReference>
<feature type="chain" id="PRO_5003120857" description="Ubiquitin-like domain-containing protein" evidence="1">
    <location>
        <begin position="31"/>
        <end position="453"/>
    </location>
</feature>
<proteinExistence type="predicted"/>
<evidence type="ECO:0000313" key="2">
    <source>
        <dbReference type="EMBL" id="EFI93448.1"/>
    </source>
</evidence>